<comment type="caution">
    <text evidence="1">The sequence shown here is derived from an EMBL/GenBank/DDBJ whole genome shotgun (WGS) entry which is preliminary data.</text>
</comment>
<accession>A0A0R0AXQ1</accession>
<gene>
    <name evidence="1" type="ORF">ARC20_05945</name>
</gene>
<keyword evidence="2" id="KW-1185">Reference proteome</keyword>
<organism evidence="1 2">
    <name type="scientific">Stenotrophomonas panacihumi</name>
    <dbReference type="NCBI Taxonomy" id="676599"/>
    <lineage>
        <taxon>Bacteria</taxon>
        <taxon>Pseudomonadati</taxon>
        <taxon>Pseudomonadota</taxon>
        <taxon>Gammaproteobacteria</taxon>
        <taxon>Lysobacterales</taxon>
        <taxon>Lysobacteraceae</taxon>
        <taxon>Stenotrophomonas</taxon>
    </lineage>
</organism>
<dbReference type="Proteomes" id="UP000051802">
    <property type="component" value="Unassembled WGS sequence"/>
</dbReference>
<sequence length="312" mass="33639">MICAATATAAMRPVLRLDDARRFARVFESGQGRPDANQLQRGYLDPGTAGLRAYIADGVGSAAQLAQAIAADPGKYRYAMDECLAAMPSQEAGVAAVLEAYRERFPEARLPAVDVVFGSGNALGLATSQRTVGISLEQLCAQPDWRVSLRTLVAHETAHTLQPLLSEDSPLRRDLLAWALREGAASHLAADITGGTADGADNAWAMAREQALLRQFLDDRQTLRTHWQGASPDPEAIAAGTRWMWNSGREDGGPPDLAYWVGVRIWAAYRDRHPRQALRAMIALPDADQVLRDSGYAQSLGVSVDDARPAGP</sequence>
<dbReference type="EMBL" id="LLXU01000057">
    <property type="protein sequence ID" value="KRG46263.1"/>
    <property type="molecule type" value="Genomic_DNA"/>
</dbReference>
<evidence type="ECO:0008006" key="3">
    <source>
        <dbReference type="Google" id="ProtNLM"/>
    </source>
</evidence>
<reference evidence="1 2" key="1">
    <citation type="submission" date="2015-10" db="EMBL/GenBank/DDBJ databases">
        <title>Genome sequencing and analysis of members of genus Stenotrophomonas.</title>
        <authorList>
            <person name="Patil P.P."/>
            <person name="Midha S."/>
            <person name="Patil P.B."/>
        </authorList>
    </citation>
    <scope>NUCLEOTIDE SEQUENCE [LARGE SCALE GENOMIC DNA]</scope>
    <source>
        <strain evidence="1 2">JCM 16536</strain>
    </source>
</reference>
<proteinExistence type="predicted"/>
<dbReference type="AlphaFoldDB" id="A0A0R0AXQ1"/>
<protein>
    <recommendedName>
        <fullName evidence="3">DUF2268 domain-containing protein</fullName>
    </recommendedName>
</protein>
<evidence type="ECO:0000313" key="2">
    <source>
        <dbReference type="Proteomes" id="UP000051802"/>
    </source>
</evidence>
<name>A0A0R0AXQ1_9GAMM</name>
<dbReference type="STRING" id="676599.ARC20_05945"/>
<evidence type="ECO:0000313" key="1">
    <source>
        <dbReference type="EMBL" id="KRG46263.1"/>
    </source>
</evidence>